<accession>A0A0D2VUY1</accession>
<feature type="compositionally biased region" description="Low complexity" evidence="1">
    <location>
        <begin position="802"/>
        <end position="831"/>
    </location>
</feature>
<dbReference type="RefSeq" id="XP_004346356.2">
    <property type="nucleotide sequence ID" value="XM_004346306.2"/>
</dbReference>
<evidence type="ECO:0000313" key="3">
    <source>
        <dbReference type="EMBL" id="KJE95207.1"/>
    </source>
</evidence>
<dbReference type="GO" id="GO:0034976">
    <property type="term" value="P:response to endoplasmic reticulum stress"/>
    <property type="evidence" value="ECO:0007669"/>
    <property type="project" value="TreeGrafter"/>
</dbReference>
<feature type="compositionally biased region" description="Pro residues" evidence="1">
    <location>
        <begin position="108"/>
        <end position="117"/>
    </location>
</feature>
<feature type="transmembrane region" description="Helical" evidence="2">
    <location>
        <begin position="566"/>
        <end position="585"/>
    </location>
</feature>
<dbReference type="OrthoDB" id="6779347at2759"/>
<proteinExistence type="predicted"/>
<feature type="region of interest" description="Disordered" evidence="1">
    <location>
        <begin position="356"/>
        <end position="408"/>
    </location>
</feature>
<feature type="compositionally biased region" description="Pro residues" evidence="1">
    <location>
        <begin position="789"/>
        <end position="801"/>
    </location>
</feature>
<organism evidence="3 4">
    <name type="scientific">Capsaspora owczarzaki (strain ATCC 30864)</name>
    <dbReference type="NCBI Taxonomy" id="595528"/>
    <lineage>
        <taxon>Eukaryota</taxon>
        <taxon>Filasterea</taxon>
        <taxon>Capsaspora</taxon>
    </lineage>
</organism>
<feature type="compositionally biased region" description="Low complexity" evidence="1">
    <location>
        <begin position="243"/>
        <end position="258"/>
    </location>
</feature>
<feature type="region of interest" description="Disordered" evidence="1">
    <location>
        <begin position="783"/>
        <end position="831"/>
    </location>
</feature>
<dbReference type="PANTHER" id="PTHR21650">
    <property type="entry name" value="MEMBRALIN/KINETOCHORE PROTEIN NUF2"/>
    <property type="match status" value="1"/>
</dbReference>
<feature type="region of interest" description="Disordered" evidence="1">
    <location>
        <begin position="192"/>
        <end position="260"/>
    </location>
</feature>
<feature type="compositionally biased region" description="Basic and acidic residues" evidence="1">
    <location>
        <begin position="229"/>
        <end position="241"/>
    </location>
</feature>
<feature type="region of interest" description="Disordered" evidence="1">
    <location>
        <begin position="297"/>
        <end position="318"/>
    </location>
</feature>
<keyword evidence="4" id="KW-1185">Reference proteome</keyword>
<evidence type="ECO:0000313" key="4">
    <source>
        <dbReference type="Proteomes" id="UP000008743"/>
    </source>
</evidence>
<feature type="compositionally biased region" description="Low complexity" evidence="1">
    <location>
        <begin position="200"/>
        <end position="228"/>
    </location>
</feature>
<keyword evidence="2" id="KW-1133">Transmembrane helix</keyword>
<dbReference type="STRING" id="595528.A0A0D2VUY1"/>
<dbReference type="GO" id="GO:0005783">
    <property type="term" value="C:endoplasmic reticulum"/>
    <property type="evidence" value="ECO:0007669"/>
    <property type="project" value="TreeGrafter"/>
</dbReference>
<name>A0A0D2VUY1_CAPO3</name>
<feature type="transmembrane region" description="Helical" evidence="2">
    <location>
        <begin position="695"/>
        <end position="715"/>
    </location>
</feature>
<feature type="transmembrane region" description="Helical" evidence="2">
    <location>
        <begin position="614"/>
        <end position="637"/>
    </location>
</feature>
<reference evidence="4" key="1">
    <citation type="submission" date="2011-02" db="EMBL/GenBank/DDBJ databases">
        <title>The Genome Sequence of Capsaspora owczarzaki ATCC 30864.</title>
        <authorList>
            <person name="Russ C."/>
            <person name="Cuomo C."/>
            <person name="Burger G."/>
            <person name="Gray M.W."/>
            <person name="Holland P.W.H."/>
            <person name="King N."/>
            <person name="Lang F.B.F."/>
            <person name="Roger A.J."/>
            <person name="Ruiz-Trillo I."/>
            <person name="Young S.K."/>
            <person name="Zeng Q."/>
            <person name="Gargeya S."/>
            <person name="Alvarado L."/>
            <person name="Berlin A."/>
            <person name="Chapman S.B."/>
            <person name="Chen Z."/>
            <person name="Freedman E."/>
            <person name="Gellesch M."/>
            <person name="Goldberg J."/>
            <person name="Griggs A."/>
            <person name="Gujja S."/>
            <person name="Heilman E."/>
            <person name="Heiman D."/>
            <person name="Howarth C."/>
            <person name="Mehta T."/>
            <person name="Neiman D."/>
            <person name="Pearson M."/>
            <person name="Roberts A."/>
            <person name="Saif S."/>
            <person name="Shea T."/>
            <person name="Shenoy N."/>
            <person name="Sisk P."/>
            <person name="Stolte C."/>
            <person name="Sykes S."/>
            <person name="White J."/>
            <person name="Yandava C."/>
            <person name="Haas B."/>
            <person name="Nusbaum C."/>
            <person name="Birren B."/>
        </authorList>
    </citation>
    <scope>NUCLEOTIDE SEQUENCE</scope>
    <source>
        <strain evidence="4">ATCC 30864</strain>
    </source>
</reference>
<evidence type="ECO:0000256" key="1">
    <source>
        <dbReference type="SAM" id="MobiDB-lite"/>
    </source>
</evidence>
<keyword evidence="2" id="KW-0472">Membrane</keyword>
<evidence type="ECO:0000256" key="2">
    <source>
        <dbReference type="SAM" id="Phobius"/>
    </source>
</evidence>
<dbReference type="EMBL" id="KE346368">
    <property type="protein sequence ID" value="KJE95207.1"/>
    <property type="molecule type" value="Genomic_DNA"/>
</dbReference>
<keyword evidence="2" id="KW-0812">Transmembrane</keyword>
<dbReference type="InterPro" id="IPR019144">
    <property type="entry name" value="Membralin"/>
</dbReference>
<protein>
    <submittedName>
        <fullName evidence="3">Uncharacterized protein</fullName>
    </submittedName>
</protein>
<dbReference type="InParanoid" id="A0A0D2VUY1"/>
<dbReference type="Pfam" id="PF09746">
    <property type="entry name" value="Membralin"/>
    <property type="match status" value="1"/>
</dbReference>
<dbReference type="PANTHER" id="PTHR21650:SF4">
    <property type="entry name" value="MEMBRALIN"/>
    <property type="match status" value="1"/>
</dbReference>
<dbReference type="GO" id="GO:1904294">
    <property type="term" value="P:positive regulation of ERAD pathway"/>
    <property type="evidence" value="ECO:0007669"/>
    <property type="project" value="TreeGrafter"/>
</dbReference>
<feature type="region of interest" description="Disordered" evidence="1">
    <location>
        <begin position="881"/>
        <end position="913"/>
    </location>
</feature>
<dbReference type="eggNOG" id="KOG2092">
    <property type="taxonomic scope" value="Eukaryota"/>
</dbReference>
<feature type="compositionally biased region" description="Acidic residues" evidence="1">
    <location>
        <begin position="369"/>
        <end position="391"/>
    </location>
</feature>
<feature type="compositionally biased region" description="Basic and acidic residues" evidence="1">
    <location>
        <begin position="299"/>
        <end position="315"/>
    </location>
</feature>
<sequence>MDAFPINRPVDGFFRMHVQLMHYYRAVLPTPRSRLLVESFVLLAAVLLLSTLVQLHSRFVPPPLHAYHDKHDSPSDGGDDDGLQLAGHRCLALRLSAANALPLNLAPASPPLPPPPLNAHGEYQNADASTTGQSDMTLQLADAAFVLGQPLAAKPIEPPVTAPPPFQVVRVTVESPIKAIVRQTLLRLPADPLSDRAAQRTPGTVTKTGKTPRSATETAQTAQTAQPEHPQEHEATDESLHDAAAQQQASSRSTASSRLGSIRRPQHENIHAIRALFPAIFPELAYALHAYFDPEAIDDDTHPDKNPDDDSEARPPSKPWRLSILAHAMLDIIGARSPVRLISALGLTERQIRRAAEDTTHNDNAAVVVDDDDDDDDDDNGDGDGDDDDDNSTSSNQNTANQCSSQSVTDDIAGTCRATAAADDASLRAGADYGDTADLDSAAFTLRHQHFTEARVDELMASVSFDQSVFEFAPELGFLQLSESARHALNISTISITVDSACLGGARTHLLLDTFSGYESVLLHSFSVLSNGTGYLCNEDSGEVYSLAMLQTVTQNARTWVGKVDIALTSVFLVGANAVLVGVVLREAQNRALQLAVAAEAIVRQNSNAVRVGALLVECINTAAWFLVLVGMVYFLADFLDDHALAILVYLQLWLLQLFSVVSIRCGTSLMYWARFIGLFQFAFYTYVLLCPYTFAYLAFVVCALFSLHVTLFFYNRFEIPGVESGLIAEQRPRQVRILHRGGPTAVRQMGFPGRFVIRPPAGPVVPAIPPPISPVFMFQPAADAPHQAPSPAPVQPPQQPQQPQEQPQVQPLHPQQQPQAQPPQRAQPQQSVLWVRQGGVFSPGVGRPAPNTAAVPGLRVSVSLPAAVSTAATAVVATPGAVHSPSTTAAAPSVASSTFAAPPSHASQPPSQ</sequence>
<feature type="region of interest" description="Disordered" evidence="1">
    <location>
        <begin position="106"/>
        <end position="131"/>
    </location>
</feature>
<feature type="transmembrane region" description="Helical" evidence="2">
    <location>
        <begin position="643"/>
        <end position="663"/>
    </location>
</feature>
<feature type="compositionally biased region" description="Low complexity" evidence="1">
    <location>
        <begin position="392"/>
        <end position="408"/>
    </location>
</feature>
<gene>
    <name evidence="3" type="ORF">CAOG_005683</name>
</gene>
<dbReference type="PhylomeDB" id="A0A0D2VUY1"/>
<dbReference type="AlphaFoldDB" id="A0A0D2VUY1"/>
<dbReference type="Proteomes" id="UP000008743">
    <property type="component" value="Unassembled WGS sequence"/>
</dbReference>